<evidence type="ECO:0000313" key="3">
    <source>
        <dbReference type="Proteomes" id="UP000019376"/>
    </source>
</evidence>
<keyword evidence="1" id="KW-1133">Transmembrane helix</keyword>
<protein>
    <submittedName>
        <fullName evidence="2">Uncharacterized protein</fullName>
    </submittedName>
</protein>
<evidence type="ECO:0000256" key="1">
    <source>
        <dbReference type="SAM" id="Phobius"/>
    </source>
</evidence>
<feature type="transmembrane region" description="Helical" evidence="1">
    <location>
        <begin position="20"/>
        <end position="42"/>
    </location>
</feature>
<name>S7Z5R5_PENO1</name>
<proteinExistence type="predicted"/>
<dbReference type="AlphaFoldDB" id="S7Z5R5"/>
<accession>S7Z5R5</accession>
<reference evidence="2 3" key="1">
    <citation type="journal article" date="2013" name="PLoS ONE">
        <title>Genomic and secretomic analyses reveal unique features of the lignocellulolytic enzyme system of Penicillium decumbens.</title>
        <authorList>
            <person name="Liu G."/>
            <person name="Zhang L."/>
            <person name="Wei X."/>
            <person name="Zou G."/>
            <person name="Qin Y."/>
            <person name="Ma L."/>
            <person name="Li J."/>
            <person name="Zheng H."/>
            <person name="Wang S."/>
            <person name="Wang C."/>
            <person name="Xun L."/>
            <person name="Zhao G.-P."/>
            <person name="Zhou Z."/>
            <person name="Qu Y."/>
        </authorList>
    </citation>
    <scope>NUCLEOTIDE SEQUENCE [LARGE SCALE GENOMIC DNA]</scope>
    <source>
        <strain evidence="3">114-2 / CGMCC 5302</strain>
    </source>
</reference>
<dbReference type="EMBL" id="KB644408">
    <property type="protein sequence ID" value="EPS25459.1"/>
    <property type="molecule type" value="Genomic_DNA"/>
</dbReference>
<sequence>MAEECLESAGGPKTWECQRLFWVSNGVDSVPVCLIFQAIYSLRSAELEPVYSTLGILIFLLSFFFVWAAWVWRAFVGMRSADKYL</sequence>
<keyword evidence="1" id="KW-0812">Transmembrane</keyword>
<dbReference type="HOGENOM" id="CLU_2513357_0_0_1"/>
<feature type="transmembrane region" description="Helical" evidence="1">
    <location>
        <begin position="54"/>
        <end position="75"/>
    </location>
</feature>
<evidence type="ECO:0000313" key="2">
    <source>
        <dbReference type="EMBL" id="EPS25459.1"/>
    </source>
</evidence>
<dbReference type="Proteomes" id="UP000019376">
    <property type="component" value="Unassembled WGS sequence"/>
</dbReference>
<gene>
    <name evidence="2" type="ORF">PDE_00392</name>
</gene>
<keyword evidence="1" id="KW-0472">Membrane</keyword>
<keyword evidence="3" id="KW-1185">Reference proteome</keyword>
<organism evidence="2 3">
    <name type="scientific">Penicillium oxalicum (strain 114-2 / CGMCC 5302)</name>
    <name type="common">Penicillium decumbens</name>
    <dbReference type="NCBI Taxonomy" id="933388"/>
    <lineage>
        <taxon>Eukaryota</taxon>
        <taxon>Fungi</taxon>
        <taxon>Dikarya</taxon>
        <taxon>Ascomycota</taxon>
        <taxon>Pezizomycotina</taxon>
        <taxon>Eurotiomycetes</taxon>
        <taxon>Eurotiomycetidae</taxon>
        <taxon>Eurotiales</taxon>
        <taxon>Aspergillaceae</taxon>
        <taxon>Penicillium</taxon>
    </lineage>
</organism>